<reference evidence="1 2" key="1">
    <citation type="submission" date="2020-03" db="EMBL/GenBank/DDBJ databases">
        <title>Genomic Encyclopedia of Type Strains, Phase IV (KMG-IV): sequencing the most valuable type-strain genomes for metagenomic binning, comparative biology and taxonomic classification.</title>
        <authorList>
            <person name="Goeker M."/>
        </authorList>
    </citation>
    <scope>NUCLEOTIDE SEQUENCE [LARGE SCALE GENOMIC DNA]</scope>
    <source>
        <strain evidence="1 2">DSM 18888</strain>
    </source>
</reference>
<gene>
    <name evidence="1" type="ORF">GGR96_001159</name>
</gene>
<proteinExistence type="predicted"/>
<evidence type="ECO:0000313" key="2">
    <source>
        <dbReference type="Proteomes" id="UP000556869"/>
    </source>
</evidence>
<name>A0ABX0WXN0_9PROT</name>
<dbReference type="EMBL" id="JAATJD010000001">
    <property type="protein sequence ID" value="NJB74087.1"/>
    <property type="molecule type" value="Genomic_DNA"/>
</dbReference>
<keyword evidence="2" id="KW-1185">Reference proteome</keyword>
<protein>
    <submittedName>
        <fullName evidence="1">Uncharacterized protein</fullName>
    </submittedName>
</protein>
<organism evidence="1 2">
    <name type="scientific">Thalassospira tepidiphila</name>
    <dbReference type="NCBI Taxonomy" id="393657"/>
    <lineage>
        <taxon>Bacteria</taxon>
        <taxon>Pseudomonadati</taxon>
        <taxon>Pseudomonadota</taxon>
        <taxon>Alphaproteobacteria</taxon>
        <taxon>Rhodospirillales</taxon>
        <taxon>Thalassospiraceae</taxon>
        <taxon>Thalassospira</taxon>
    </lineage>
</organism>
<accession>A0ABX0WXN0</accession>
<dbReference type="Proteomes" id="UP000556869">
    <property type="component" value="Unassembled WGS sequence"/>
</dbReference>
<evidence type="ECO:0000313" key="1">
    <source>
        <dbReference type="EMBL" id="NJB74087.1"/>
    </source>
</evidence>
<comment type="caution">
    <text evidence="1">The sequence shown here is derived from an EMBL/GenBank/DDBJ whole genome shotgun (WGS) entry which is preliminary data.</text>
</comment>
<sequence>MRQNDYFLHKFKSLAFIDDYFLITAVNPAKFVNLPSKPFHQYFQFVKR</sequence>